<dbReference type="EMBL" id="FRDA01000001">
    <property type="protein sequence ID" value="SHM46656.1"/>
    <property type="molecule type" value="Genomic_DNA"/>
</dbReference>
<dbReference type="STRING" id="1190415.SAMN05216593_10148"/>
<evidence type="ECO:0000256" key="1">
    <source>
        <dbReference type="SAM" id="MobiDB-lite"/>
    </source>
</evidence>
<feature type="compositionally biased region" description="Polar residues" evidence="1">
    <location>
        <begin position="8"/>
        <end position="22"/>
    </location>
</feature>
<sequence>MKKLPRGISNNNPGNIDYNSRNDWQGQIGIEEGVAKPRFARFDSPENGIRALAKLLINYRGKDGTPGIGLQGIDTVRETINRWAPAVENNTDAYVRAVSAEAGVLPNESINIRDRRILLAVVTAIIKHENGGNPYSQAVIAEGVRRALT</sequence>
<organism evidence="2 3">
    <name type="scientific">Pseudomonas asturiensis</name>
    <dbReference type="NCBI Taxonomy" id="1190415"/>
    <lineage>
        <taxon>Bacteria</taxon>
        <taxon>Pseudomonadati</taxon>
        <taxon>Pseudomonadota</taxon>
        <taxon>Gammaproteobacteria</taxon>
        <taxon>Pseudomonadales</taxon>
        <taxon>Pseudomonadaceae</taxon>
        <taxon>Pseudomonas</taxon>
    </lineage>
</organism>
<dbReference type="AlphaFoldDB" id="A0A1M7J0W8"/>
<evidence type="ECO:0000313" key="2">
    <source>
        <dbReference type="EMBL" id="SHM46656.1"/>
    </source>
</evidence>
<reference evidence="2 3" key="1">
    <citation type="submission" date="2016-11" db="EMBL/GenBank/DDBJ databases">
        <authorList>
            <person name="Jaros S."/>
            <person name="Januszkiewicz K."/>
            <person name="Wedrychowicz H."/>
        </authorList>
    </citation>
    <scope>NUCLEOTIDE SEQUENCE [LARGE SCALE GENOMIC DNA]</scope>
    <source>
        <strain evidence="2 3">LMG 26898</strain>
    </source>
</reference>
<dbReference type="Proteomes" id="UP000183983">
    <property type="component" value="Unassembled WGS sequence"/>
</dbReference>
<protein>
    <recommendedName>
        <fullName evidence="4">Structural protein P5</fullName>
    </recommendedName>
</protein>
<name>A0A1M7J0W8_9PSED</name>
<proteinExistence type="predicted"/>
<accession>A0A1M7J0W8</accession>
<evidence type="ECO:0000313" key="3">
    <source>
        <dbReference type="Proteomes" id="UP000183983"/>
    </source>
</evidence>
<evidence type="ECO:0008006" key="4">
    <source>
        <dbReference type="Google" id="ProtNLM"/>
    </source>
</evidence>
<gene>
    <name evidence="2" type="ORF">SAMN05216593_10148</name>
</gene>
<feature type="region of interest" description="Disordered" evidence="1">
    <location>
        <begin position="1"/>
        <end position="22"/>
    </location>
</feature>